<keyword evidence="6" id="KW-0408">Iron</keyword>
<accession>A0ABW2A5I7</accession>
<dbReference type="PROSITE" id="PS51085">
    <property type="entry name" value="2FE2S_FER_2"/>
    <property type="match status" value="1"/>
</dbReference>
<protein>
    <submittedName>
        <fullName evidence="10">2Fe-2S iron-sulfur cluster-binding protein</fullName>
    </submittedName>
</protein>
<evidence type="ECO:0000256" key="7">
    <source>
        <dbReference type="ARBA" id="ARBA00023014"/>
    </source>
</evidence>
<evidence type="ECO:0000313" key="11">
    <source>
        <dbReference type="Proteomes" id="UP001596422"/>
    </source>
</evidence>
<dbReference type="Proteomes" id="UP001596422">
    <property type="component" value="Unassembled WGS sequence"/>
</dbReference>
<dbReference type="EMBL" id="JBHSWE010000001">
    <property type="protein sequence ID" value="MFC6672763.1"/>
    <property type="molecule type" value="Genomic_DNA"/>
</dbReference>
<comment type="cofactor">
    <cofactor evidence="8">
        <name>[2Fe-2S] cluster</name>
        <dbReference type="ChEBI" id="CHEBI:190135"/>
    </cofactor>
</comment>
<comment type="similarity">
    <text evidence="1">Belongs to the 2Fe2S plant-type ferredoxin family.</text>
</comment>
<keyword evidence="11" id="KW-1185">Reference proteome</keyword>
<dbReference type="InterPro" id="IPR036010">
    <property type="entry name" value="2Fe-2S_ferredoxin-like_sf"/>
</dbReference>
<dbReference type="SUPFAM" id="SSF54292">
    <property type="entry name" value="2Fe-2S ferredoxin-like"/>
    <property type="match status" value="1"/>
</dbReference>
<evidence type="ECO:0000256" key="1">
    <source>
        <dbReference type="ARBA" id="ARBA00007874"/>
    </source>
</evidence>
<keyword evidence="4" id="KW-0479">Metal-binding</keyword>
<organism evidence="10 11">
    <name type="scientific">Marinobacterium aestuariivivens</name>
    <dbReference type="NCBI Taxonomy" id="1698799"/>
    <lineage>
        <taxon>Bacteria</taxon>
        <taxon>Pseudomonadati</taxon>
        <taxon>Pseudomonadota</taxon>
        <taxon>Gammaproteobacteria</taxon>
        <taxon>Oceanospirillales</taxon>
        <taxon>Oceanospirillaceae</taxon>
        <taxon>Marinobacterium</taxon>
    </lineage>
</organism>
<dbReference type="CDD" id="cd00207">
    <property type="entry name" value="fer2"/>
    <property type="match status" value="1"/>
</dbReference>
<dbReference type="InterPro" id="IPR001041">
    <property type="entry name" value="2Fe-2S_ferredoxin-type"/>
</dbReference>
<proteinExistence type="inferred from homology"/>
<feature type="domain" description="2Fe-2S ferredoxin-type" evidence="9">
    <location>
        <begin position="2"/>
        <end position="76"/>
    </location>
</feature>
<evidence type="ECO:0000313" key="10">
    <source>
        <dbReference type="EMBL" id="MFC6672763.1"/>
    </source>
</evidence>
<gene>
    <name evidence="10" type="ORF">ACFQDL_23805</name>
</gene>
<dbReference type="PROSITE" id="PS00197">
    <property type="entry name" value="2FE2S_FER_1"/>
    <property type="match status" value="1"/>
</dbReference>
<evidence type="ECO:0000256" key="6">
    <source>
        <dbReference type="ARBA" id="ARBA00023004"/>
    </source>
</evidence>
<name>A0ABW2A5I7_9GAMM</name>
<evidence type="ECO:0000256" key="8">
    <source>
        <dbReference type="ARBA" id="ARBA00034078"/>
    </source>
</evidence>
<evidence type="ECO:0000256" key="5">
    <source>
        <dbReference type="ARBA" id="ARBA00022982"/>
    </source>
</evidence>
<dbReference type="InterPro" id="IPR006058">
    <property type="entry name" value="2Fe2S_fd_BS"/>
</dbReference>
<evidence type="ECO:0000259" key="9">
    <source>
        <dbReference type="PROSITE" id="PS51085"/>
    </source>
</evidence>
<reference evidence="11" key="1">
    <citation type="journal article" date="2019" name="Int. J. Syst. Evol. Microbiol.">
        <title>The Global Catalogue of Microorganisms (GCM) 10K type strain sequencing project: providing services to taxonomists for standard genome sequencing and annotation.</title>
        <authorList>
            <consortium name="The Broad Institute Genomics Platform"/>
            <consortium name="The Broad Institute Genome Sequencing Center for Infectious Disease"/>
            <person name="Wu L."/>
            <person name="Ma J."/>
        </authorList>
    </citation>
    <scope>NUCLEOTIDE SEQUENCE [LARGE SCALE GENOMIC DNA]</scope>
    <source>
        <strain evidence="11">NBRC 111756</strain>
    </source>
</reference>
<comment type="caution">
    <text evidence="10">The sequence shown here is derived from an EMBL/GenBank/DDBJ whole genome shotgun (WGS) entry which is preliminary data.</text>
</comment>
<sequence length="76" mass="8222">MYKVALNFSDGRTHFIDVNASETVLDAALRQGITIPVDCREGVCATCKGTCQSGDYQLEYVDEDALSEADLEKGAC</sequence>
<evidence type="ECO:0000256" key="3">
    <source>
        <dbReference type="ARBA" id="ARBA00022714"/>
    </source>
</evidence>
<dbReference type="PANTHER" id="PTHR43112">
    <property type="entry name" value="FERREDOXIN"/>
    <property type="match status" value="1"/>
</dbReference>
<dbReference type="RefSeq" id="WP_379911182.1">
    <property type="nucleotide sequence ID" value="NZ_JBHSWE010000001.1"/>
</dbReference>
<evidence type="ECO:0000256" key="4">
    <source>
        <dbReference type="ARBA" id="ARBA00022723"/>
    </source>
</evidence>
<dbReference type="Gene3D" id="3.10.20.30">
    <property type="match status" value="1"/>
</dbReference>
<dbReference type="PANTHER" id="PTHR43112:SF3">
    <property type="entry name" value="FERREDOXIN-2, CHLOROPLASTIC"/>
    <property type="match status" value="1"/>
</dbReference>
<evidence type="ECO:0000256" key="2">
    <source>
        <dbReference type="ARBA" id="ARBA00022448"/>
    </source>
</evidence>
<dbReference type="InterPro" id="IPR012675">
    <property type="entry name" value="Beta-grasp_dom_sf"/>
</dbReference>
<keyword evidence="2" id="KW-0813">Transport</keyword>
<keyword evidence="5" id="KW-0249">Electron transport</keyword>
<keyword evidence="3" id="KW-0001">2Fe-2S</keyword>
<keyword evidence="7" id="KW-0411">Iron-sulfur</keyword>
<dbReference type="Pfam" id="PF00111">
    <property type="entry name" value="Fer2"/>
    <property type="match status" value="1"/>
</dbReference>